<evidence type="ECO:0000313" key="2">
    <source>
        <dbReference type="EMBL" id="MBO1751095.1"/>
    </source>
</evidence>
<dbReference type="Proteomes" id="UP000664209">
    <property type="component" value="Unassembled WGS sequence"/>
</dbReference>
<organism evidence="2 3">
    <name type="scientific">Actinotalea soli</name>
    <dbReference type="NCBI Taxonomy" id="2819234"/>
    <lineage>
        <taxon>Bacteria</taxon>
        <taxon>Bacillati</taxon>
        <taxon>Actinomycetota</taxon>
        <taxon>Actinomycetes</taxon>
        <taxon>Micrococcales</taxon>
        <taxon>Cellulomonadaceae</taxon>
        <taxon>Actinotalea</taxon>
    </lineage>
</organism>
<feature type="region of interest" description="Disordered" evidence="1">
    <location>
        <begin position="1"/>
        <end position="22"/>
    </location>
</feature>
<sequence>MEHVGIPPGGAPVSGPSDDAEAISQAADAFSADNPSSTVALVEASTAQTALRLVETAAGTATSVSAPSTLTVAPDGTITMAGAGGDTMRIDITADASDVEIVDGVVVASGVAAATELVTRATDAGVQVVAVLADESAPTDISFPLDLPDGAELVEQPDGSISILGPVQYDVALPGEEERVTDAAVEIIGEGVESLEDLDNLTDEQIEQLAAIPDEVTEPITVTETIAEIAVPWAVDADGVPLPTYYSVEGSTVVQTVETTTDTAFPVVADPSWQWWVEKGAKCVGGVIALGAAGYAKVAVGIAKLVVKMKQAKSTTALGKAYTAWKKLGSSNSAIFKEIVKQIKALGNMVVKHGSSGVAKHKASSTKAAASITLLKEGARVVAGVFGLGACYEMVIA</sequence>
<evidence type="ECO:0000313" key="3">
    <source>
        <dbReference type="Proteomes" id="UP000664209"/>
    </source>
</evidence>
<keyword evidence="3" id="KW-1185">Reference proteome</keyword>
<reference evidence="2" key="1">
    <citation type="submission" date="2021-03" db="EMBL/GenBank/DDBJ databases">
        <title>Actinotalea soli sp. nov., isolated from soil.</title>
        <authorList>
            <person name="Ping W."/>
            <person name="Zhang J."/>
        </authorList>
    </citation>
    <scope>NUCLEOTIDE SEQUENCE</scope>
    <source>
        <strain evidence="2">BY-33</strain>
    </source>
</reference>
<comment type="caution">
    <text evidence="2">The sequence shown here is derived from an EMBL/GenBank/DDBJ whole genome shotgun (WGS) entry which is preliminary data.</text>
</comment>
<name>A0A939LR42_9CELL</name>
<gene>
    <name evidence="2" type="ORF">J4G33_04685</name>
</gene>
<dbReference type="AlphaFoldDB" id="A0A939LR42"/>
<dbReference type="RefSeq" id="WP_208054784.1">
    <property type="nucleotide sequence ID" value="NZ_JAGEMK010000002.1"/>
</dbReference>
<proteinExistence type="predicted"/>
<accession>A0A939LR42</accession>
<dbReference type="EMBL" id="JAGEMK010000002">
    <property type="protein sequence ID" value="MBO1751095.1"/>
    <property type="molecule type" value="Genomic_DNA"/>
</dbReference>
<protein>
    <submittedName>
        <fullName evidence="2">Uncharacterized protein</fullName>
    </submittedName>
</protein>
<evidence type="ECO:0000256" key="1">
    <source>
        <dbReference type="SAM" id="MobiDB-lite"/>
    </source>
</evidence>